<keyword evidence="1" id="KW-1133">Transmembrane helix</keyword>
<dbReference type="STRING" id="1960309.SAMN03159343_0855"/>
<keyword evidence="3" id="KW-1185">Reference proteome</keyword>
<name>A0A1G4XFI9_9ACTN</name>
<feature type="transmembrane region" description="Helical" evidence="1">
    <location>
        <begin position="171"/>
        <end position="192"/>
    </location>
</feature>
<feature type="transmembrane region" description="Helical" evidence="1">
    <location>
        <begin position="108"/>
        <end position="128"/>
    </location>
</feature>
<feature type="transmembrane region" description="Helical" evidence="1">
    <location>
        <begin position="140"/>
        <end position="159"/>
    </location>
</feature>
<evidence type="ECO:0000313" key="2">
    <source>
        <dbReference type="EMBL" id="SCX40000.1"/>
    </source>
</evidence>
<organism evidence="2 3">
    <name type="scientific">Klenkia marina</name>
    <dbReference type="NCBI Taxonomy" id="1960309"/>
    <lineage>
        <taxon>Bacteria</taxon>
        <taxon>Bacillati</taxon>
        <taxon>Actinomycetota</taxon>
        <taxon>Actinomycetes</taxon>
        <taxon>Geodermatophilales</taxon>
        <taxon>Geodermatophilaceae</taxon>
        <taxon>Klenkia</taxon>
    </lineage>
</organism>
<gene>
    <name evidence="2" type="ORF">SAMN03159343_0855</name>
</gene>
<dbReference type="RefSeq" id="WP_092799892.1">
    <property type="nucleotide sequence ID" value="NZ_FMUH01000001.1"/>
</dbReference>
<accession>A0A1G4XFI9</accession>
<sequence>MRTTQDVARPLTGTAHPEPLPGLVHAALALPLRRPVATTAALAGCVVLAESVGLATRVACRATACAPWTDRFDLDALGSVPRLLVTSVLTVVALCCGWAVLRAGRQGAGLWWATLALGTGTLAAAKATSLHSVLEARLPGAQLVFLAVSLAGLAVAVLSGRWVRRGTRVAVVTWLALYASASVGLGAVSVLLAGVSTLAGDLSSWVEETAEGLSAAGLLVVVAAQAREVSRRA</sequence>
<evidence type="ECO:0000313" key="3">
    <source>
        <dbReference type="Proteomes" id="UP000198981"/>
    </source>
</evidence>
<keyword evidence="1" id="KW-0472">Membrane</keyword>
<protein>
    <recommendedName>
        <fullName evidence="4">DUF998 domain-containing protein</fullName>
    </recommendedName>
</protein>
<reference evidence="3" key="1">
    <citation type="submission" date="2016-10" db="EMBL/GenBank/DDBJ databases">
        <authorList>
            <person name="Varghese N."/>
            <person name="Submissions S."/>
        </authorList>
    </citation>
    <scope>NUCLEOTIDE SEQUENCE [LARGE SCALE GENOMIC DNA]</scope>
    <source>
        <strain evidence="3">DSM 45722</strain>
    </source>
</reference>
<dbReference type="Proteomes" id="UP000198981">
    <property type="component" value="Unassembled WGS sequence"/>
</dbReference>
<evidence type="ECO:0000256" key="1">
    <source>
        <dbReference type="SAM" id="Phobius"/>
    </source>
</evidence>
<dbReference type="EMBL" id="FMUH01000001">
    <property type="protein sequence ID" value="SCX40000.1"/>
    <property type="molecule type" value="Genomic_DNA"/>
</dbReference>
<proteinExistence type="predicted"/>
<dbReference type="AlphaFoldDB" id="A0A1G4XFI9"/>
<evidence type="ECO:0008006" key="4">
    <source>
        <dbReference type="Google" id="ProtNLM"/>
    </source>
</evidence>
<keyword evidence="1" id="KW-0812">Transmembrane</keyword>
<feature type="transmembrane region" description="Helical" evidence="1">
    <location>
        <begin position="83"/>
        <end position="101"/>
    </location>
</feature>